<dbReference type="AlphaFoldDB" id="A0A9P9AKG2"/>
<feature type="transmembrane region" description="Helical" evidence="1">
    <location>
        <begin position="65"/>
        <end position="84"/>
    </location>
</feature>
<reference evidence="3 4" key="1">
    <citation type="journal article" date="2021" name="Nat. Commun.">
        <title>Genetic determinants of endophytism in the Arabidopsis root mycobiome.</title>
        <authorList>
            <person name="Mesny F."/>
            <person name="Miyauchi S."/>
            <person name="Thiergart T."/>
            <person name="Pickel B."/>
            <person name="Atanasova L."/>
            <person name="Karlsson M."/>
            <person name="Huettel B."/>
            <person name="Barry K.W."/>
            <person name="Haridas S."/>
            <person name="Chen C."/>
            <person name="Bauer D."/>
            <person name="Andreopoulos W."/>
            <person name="Pangilinan J."/>
            <person name="LaButti K."/>
            <person name="Riley R."/>
            <person name="Lipzen A."/>
            <person name="Clum A."/>
            <person name="Drula E."/>
            <person name="Henrissat B."/>
            <person name="Kohler A."/>
            <person name="Grigoriev I.V."/>
            <person name="Martin F.M."/>
            <person name="Hacquard S."/>
        </authorList>
    </citation>
    <scope>NUCLEOTIDE SEQUENCE [LARGE SCALE GENOMIC DNA]</scope>
    <source>
        <strain evidence="3 4">MPI-CAGE-CH-0241</strain>
    </source>
</reference>
<protein>
    <recommendedName>
        <fullName evidence="2">DUF7704 domain-containing protein</fullName>
    </recommendedName>
</protein>
<organism evidence="3 4">
    <name type="scientific">Thelonectria olida</name>
    <dbReference type="NCBI Taxonomy" id="1576542"/>
    <lineage>
        <taxon>Eukaryota</taxon>
        <taxon>Fungi</taxon>
        <taxon>Dikarya</taxon>
        <taxon>Ascomycota</taxon>
        <taxon>Pezizomycotina</taxon>
        <taxon>Sordariomycetes</taxon>
        <taxon>Hypocreomycetidae</taxon>
        <taxon>Hypocreales</taxon>
        <taxon>Nectriaceae</taxon>
        <taxon>Thelonectria</taxon>
    </lineage>
</organism>
<feature type="transmembrane region" description="Helical" evidence="1">
    <location>
        <begin position="106"/>
        <end position="125"/>
    </location>
</feature>
<feature type="transmembrane region" description="Helical" evidence="1">
    <location>
        <begin position="137"/>
        <end position="157"/>
    </location>
</feature>
<dbReference type="Proteomes" id="UP000777438">
    <property type="component" value="Unassembled WGS sequence"/>
</dbReference>
<dbReference type="Pfam" id="PF24803">
    <property type="entry name" value="DUF7704"/>
    <property type="match status" value="1"/>
</dbReference>
<keyword evidence="1" id="KW-1133">Transmembrane helix</keyword>
<dbReference type="PANTHER" id="PTHR37019:SF1">
    <property type="entry name" value="EXPERA DOMAIN-CONTAINING PROTEIN"/>
    <property type="match status" value="1"/>
</dbReference>
<keyword evidence="4" id="KW-1185">Reference proteome</keyword>
<keyword evidence="1" id="KW-0812">Transmembrane</keyword>
<proteinExistence type="predicted"/>
<keyword evidence="1" id="KW-0472">Membrane</keyword>
<gene>
    <name evidence="3" type="ORF">B0T10DRAFT_490725</name>
</gene>
<name>A0A9P9AKG2_9HYPO</name>
<evidence type="ECO:0000313" key="3">
    <source>
        <dbReference type="EMBL" id="KAH6887126.1"/>
    </source>
</evidence>
<sequence length="204" mass="23165">MEAVKTTGDLHTGIIIYSSSPSSDRHLALNIIRHVQLEHCAANHQTDASHRPFTMENQIHPIYRLYFLWVDPILTLMGMYVNLIDHDLATLAFFSTVSPTETLKPFLYQIGGMGTSFLCLFVILLRYTNDVNVWKIVQFAILWADFTMLTSMCVAMRHEGRLAVSDWRQEDWVSIVITVICTILRAVFVMGVGVKQTGVKCKKA</sequence>
<feature type="domain" description="DUF7704" evidence="2">
    <location>
        <begin position="58"/>
        <end position="193"/>
    </location>
</feature>
<evidence type="ECO:0000259" key="2">
    <source>
        <dbReference type="Pfam" id="PF24803"/>
    </source>
</evidence>
<evidence type="ECO:0000313" key="4">
    <source>
        <dbReference type="Proteomes" id="UP000777438"/>
    </source>
</evidence>
<dbReference type="EMBL" id="JAGPYM010000015">
    <property type="protein sequence ID" value="KAH6887126.1"/>
    <property type="molecule type" value="Genomic_DNA"/>
</dbReference>
<dbReference type="PANTHER" id="PTHR37019">
    <property type="entry name" value="CHROMOSOME 1, WHOLE GENOME SHOTGUN SEQUENCE"/>
    <property type="match status" value="1"/>
</dbReference>
<feature type="transmembrane region" description="Helical" evidence="1">
    <location>
        <begin position="172"/>
        <end position="194"/>
    </location>
</feature>
<dbReference type="OrthoDB" id="5313995at2759"/>
<accession>A0A9P9AKG2</accession>
<dbReference type="InterPro" id="IPR056121">
    <property type="entry name" value="DUF7704"/>
</dbReference>
<comment type="caution">
    <text evidence="3">The sequence shown here is derived from an EMBL/GenBank/DDBJ whole genome shotgun (WGS) entry which is preliminary data.</text>
</comment>
<evidence type="ECO:0000256" key="1">
    <source>
        <dbReference type="SAM" id="Phobius"/>
    </source>
</evidence>